<comment type="caution">
    <text evidence="1">The sequence shown here is derived from an EMBL/GenBank/DDBJ whole genome shotgun (WGS) entry which is preliminary data.</text>
</comment>
<protein>
    <submittedName>
        <fullName evidence="1">Uncharacterized protein</fullName>
    </submittedName>
</protein>
<dbReference type="AlphaFoldDB" id="A0A822ZR10"/>
<sequence length="58" mass="6961">MPRIHGAKKVRDLAYRTIPTIEHCHQIQQYQCHKYEWFNRTLKTTSRIAPLTHTDKAK</sequence>
<dbReference type="EMBL" id="DUZY01000007">
    <property type="protein sequence ID" value="DAD45951.1"/>
    <property type="molecule type" value="Genomic_DNA"/>
</dbReference>
<evidence type="ECO:0000313" key="1">
    <source>
        <dbReference type="EMBL" id="DAD45951.1"/>
    </source>
</evidence>
<dbReference type="Proteomes" id="UP000607653">
    <property type="component" value="Unassembled WGS sequence"/>
</dbReference>
<name>A0A822ZR10_NELNU</name>
<proteinExistence type="predicted"/>
<evidence type="ECO:0000313" key="2">
    <source>
        <dbReference type="Proteomes" id="UP000607653"/>
    </source>
</evidence>
<gene>
    <name evidence="1" type="ORF">HUJ06_004181</name>
</gene>
<reference evidence="1 2" key="1">
    <citation type="journal article" date="2020" name="Mol. Biol. Evol.">
        <title>Distinct Expression and Methylation Patterns for Genes with Different Fates following a Single Whole-Genome Duplication in Flowering Plants.</title>
        <authorList>
            <person name="Shi T."/>
            <person name="Rahmani R.S."/>
            <person name="Gugger P.F."/>
            <person name="Wang M."/>
            <person name="Li H."/>
            <person name="Zhang Y."/>
            <person name="Li Z."/>
            <person name="Wang Q."/>
            <person name="Van de Peer Y."/>
            <person name="Marchal K."/>
            <person name="Chen J."/>
        </authorList>
    </citation>
    <scope>NUCLEOTIDE SEQUENCE [LARGE SCALE GENOMIC DNA]</scope>
    <source>
        <tissue evidence="1">Leaf</tissue>
    </source>
</reference>
<keyword evidence="2" id="KW-1185">Reference proteome</keyword>
<accession>A0A822ZR10</accession>
<organism evidence="1 2">
    <name type="scientific">Nelumbo nucifera</name>
    <name type="common">Sacred lotus</name>
    <dbReference type="NCBI Taxonomy" id="4432"/>
    <lineage>
        <taxon>Eukaryota</taxon>
        <taxon>Viridiplantae</taxon>
        <taxon>Streptophyta</taxon>
        <taxon>Embryophyta</taxon>
        <taxon>Tracheophyta</taxon>
        <taxon>Spermatophyta</taxon>
        <taxon>Magnoliopsida</taxon>
        <taxon>Proteales</taxon>
        <taxon>Nelumbonaceae</taxon>
        <taxon>Nelumbo</taxon>
    </lineage>
</organism>